<comment type="caution">
    <text evidence="2">The sequence shown here is derived from an EMBL/GenBank/DDBJ whole genome shotgun (WGS) entry which is preliminary data.</text>
</comment>
<proteinExistence type="predicted"/>
<dbReference type="SUPFAM" id="SSF51735">
    <property type="entry name" value="NAD(P)-binding Rossmann-fold domains"/>
    <property type="match status" value="1"/>
</dbReference>
<dbReference type="Gene3D" id="3.40.50.720">
    <property type="entry name" value="NAD(P)-binding Rossmann-like Domain"/>
    <property type="match status" value="1"/>
</dbReference>
<protein>
    <submittedName>
        <fullName evidence="2">SDR family NAD(P)-dependent oxidoreductase</fullName>
    </submittedName>
</protein>
<organism evidence="2 3">
    <name type="scientific">Streptomyces sp. 900129855</name>
    <dbReference type="NCBI Taxonomy" id="3155129"/>
    <lineage>
        <taxon>Bacteria</taxon>
        <taxon>Bacillati</taxon>
        <taxon>Actinomycetota</taxon>
        <taxon>Actinomycetes</taxon>
        <taxon>Kitasatosporales</taxon>
        <taxon>Streptomycetaceae</taxon>
        <taxon>Streptomyces</taxon>
    </lineage>
</organism>
<dbReference type="InterPro" id="IPR036291">
    <property type="entry name" value="NAD(P)-bd_dom_sf"/>
</dbReference>
<accession>A0ABV2ZD36</accession>
<name>A0ABV2ZD36_9ACTN</name>
<dbReference type="EMBL" id="JBEZVE010000003">
    <property type="protein sequence ID" value="MEU3780458.1"/>
    <property type="molecule type" value="Genomic_DNA"/>
</dbReference>
<dbReference type="RefSeq" id="WP_334577290.1">
    <property type="nucleotide sequence ID" value="NZ_JBEZVE010000003.1"/>
</dbReference>
<reference evidence="2 3" key="1">
    <citation type="submission" date="2024-06" db="EMBL/GenBank/DDBJ databases">
        <title>The Natural Products Discovery Center: Release of the First 8490 Sequenced Strains for Exploring Actinobacteria Biosynthetic Diversity.</title>
        <authorList>
            <person name="Kalkreuter E."/>
            <person name="Kautsar S.A."/>
            <person name="Yang D."/>
            <person name="Bader C.D."/>
            <person name="Teijaro C.N."/>
            <person name="Fluegel L."/>
            <person name="Davis C.M."/>
            <person name="Simpson J.R."/>
            <person name="Lauterbach L."/>
            <person name="Steele A.D."/>
            <person name="Gui C."/>
            <person name="Meng S."/>
            <person name="Li G."/>
            <person name="Viehrig K."/>
            <person name="Ye F."/>
            <person name="Su P."/>
            <person name="Kiefer A.F."/>
            <person name="Nichols A."/>
            <person name="Cepeda A.J."/>
            <person name="Yan W."/>
            <person name="Fan B."/>
            <person name="Jiang Y."/>
            <person name="Adhikari A."/>
            <person name="Zheng C.-J."/>
            <person name="Schuster L."/>
            <person name="Cowan T.M."/>
            <person name="Smanski M.J."/>
            <person name="Chevrette M.G."/>
            <person name="De Carvalho L.P.S."/>
            <person name="Shen B."/>
        </authorList>
    </citation>
    <scope>NUCLEOTIDE SEQUENCE [LARGE SCALE GENOMIC DNA]</scope>
    <source>
        <strain evidence="2 3">NPDC033843</strain>
    </source>
</reference>
<evidence type="ECO:0000313" key="2">
    <source>
        <dbReference type="EMBL" id="MEU3780458.1"/>
    </source>
</evidence>
<dbReference type="InterPro" id="IPR002347">
    <property type="entry name" value="SDR_fam"/>
</dbReference>
<feature type="compositionally biased region" description="Low complexity" evidence="1">
    <location>
        <begin position="47"/>
        <end position="60"/>
    </location>
</feature>
<dbReference type="Proteomes" id="UP001550739">
    <property type="component" value="Unassembled WGS sequence"/>
</dbReference>
<gene>
    <name evidence="2" type="ORF">AB0E89_07665</name>
</gene>
<evidence type="ECO:0000256" key="1">
    <source>
        <dbReference type="SAM" id="MobiDB-lite"/>
    </source>
</evidence>
<evidence type="ECO:0000313" key="3">
    <source>
        <dbReference type="Proteomes" id="UP001550739"/>
    </source>
</evidence>
<dbReference type="Pfam" id="PF00106">
    <property type="entry name" value="adh_short"/>
    <property type="match status" value="1"/>
</dbReference>
<sequence length="60" mass="6585">MREQAGQLETNVFGVVHVTQAVLPVLRAQGSGHIVQISSSRTRRSSPRTARTPTTPCTRR</sequence>
<keyword evidence="3" id="KW-1185">Reference proteome</keyword>
<feature type="region of interest" description="Disordered" evidence="1">
    <location>
        <begin position="34"/>
        <end position="60"/>
    </location>
</feature>